<dbReference type="STRING" id="655015.B1812_18515"/>
<keyword evidence="4" id="KW-1185">Reference proteome</keyword>
<dbReference type="Proteomes" id="UP000193978">
    <property type="component" value="Chromosome"/>
</dbReference>
<feature type="compositionally biased region" description="Gly residues" evidence="2">
    <location>
        <begin position="458"/>
        <end position="469"/>
    </location>
</feature>
<feature type="compositionally biased region" description="Basic and acidic residues" evidence="2">
    <location>
        <begin position="150"/>
        <end position="167"/>
    </location>
</feature>
<dbReference type="KEGG" id="mbry:B1812_18515"/>
<dbReference type="RefSeq" id="WP_085772892.1">
    <property type="nucleotide sequence ID" value="NZ_AP027149.1"/>
</dbReference>
<name>A0A1W6MYU0_9HYPH</name>
<feature type="region of interest" description="Disordered" evidence="2">
    <location>
        <begin position="426"/>
        <end position="477"/>
    </location>
</feature>
<keyword evidence="1" id="KW-0175">Coiled coil</keyword>
<protein>
    <submittedName>
        <fullName evidence="3">Uncharacterized protein</fullName>
    </submittedName>
</protein>
<gene>
    <name evidence="3" type="ORF">B1812_18515</name>
</gene>
<dbReference type="EMBL" id="CP019948">
    <property type="protein sequence ID" value="ARN82754.1"/>
    <property type="molecule type" value="Genomic_DNA"/>
</dbReference>
<evidence type="ECO:0000313" key="3">
    <source>
        <dbReference type="EMBL" id="ARN82754.1"/>
    </source>
</evidence>
<evidence type="ECO:0000256" key="2">
    <source>
        <dbReference type="SAM" id="MobiDB-lite"/>
    </source>
</evidence>
<accession>A0A1W6MYU0</accession>
<dbReference type="AlphaFoldDB" id="A0A1W6MYU0"/>
<sequence>MLSGFEAQQSIDQVYAQIRNEEARLDSALRAASDDAARLRQERLNQLKALAGLKFKLLQSGALARDLDAAEQRVKGLLERARAEVSAASRRRDDAHQAILSAEAARNGCAATLEAAVRALKTFEADVASRYAADPGWLALKTELETAQNTHDEADKKAKQAEDDREKKKIPYESDPLFMYLWRRRLGTSSYASIFLIRLVDEWVARLVNYREARANYAMLNEIPARLRAHVEDLAAALTTAKQRVAAFQQEKTAAAGGAPLQKKAADAKAALDAAEAEVSRAHQSFEAAEAQYRAVADNGQKGVYAQAIDLMVENDSRDDIATLFREAARTKSDEDRAIVEKIDQLTKGIASADRQVGQLRGSLSEAAQRRAEIERARAEFLQRGYNNPGGGFGNEASIHDVLGGILKGVIQGAVLGQVMQQGYRGPQSGWGPRDDGWAQPSDWGGGRSSGPVFPGGLDDGGSMGGGGDDFSTGGSF</sequence>
<feature type="region of interest" description="Disordered" evidence="2">
    <location>
        <begin position="148"/>
        <end position="167"/>
    </location>
</feature>
<dbReference type="OrthoDB" id="274366at2"/>
<evidence type="ECO:0000313" key="4">
    <source>
        <dbReference type="Proteomes" id="UP000193978"/>
    </source>
</evidence>
<feature type="coiled-coil region" evidence="1">
    <location>
        <begin position="231"/>
        <end position="292"/>
    </location>
</feature>
<proteinExistence type="predicted"/>
<feature type="coiled-coil region" evidence="1">
    <location>
        <begin position="11"/>
        <end position="42"/>
    </location>
</feature>
<organism evidence="3 4">
    <name type="scientific">Methylocystis bryophila</name>
    <dbReference type="NCBI Taxonomy" id="655015"/>
    <lineage>
        <taxon>Bacteria</taxon>
        <taxon>Pseudomonadati</taxon>
        <taxon>Pseudomonadota</taxon>
        <taxon>Alphaproteobacteria</taxon>
        <taxon>Hyphomicrobiales</taxon>
        <taxon>Methylocystaceae</taxon>
        <taxon>Methylocystis</taxon>
    </lineage>
</organism>
<reference evidence="3 4" key="1">
    <citation type="submission" date="2017-02" db="EMBL/GenBank/DDBJ databases">
        <authorList>
            <person name="Peterson S.W."/>
        </authorList>
    </citation>
    <scope>NUCLEOTIDE SEQUENCE [LARGE SCALE GENOMIC DNA]</scope>
    <source>
        <strain evidence="3 4">S285</strain>
    </source>
</reference>
<evidence type="ECO:0000256" key="1">
    <source>
        <dbReference type="SAM" id="Coils"/>
    </source>
</evidence>